<dbReference type="Proteomes" id="UP000663828">
    <property type="component" value="Unassembled WGS sequence"/>
</dbReference>
<gene>
    <name evidence="2" type="ORF">XAT740_LOCUS63750</name>
</gene>
<dbReference type="Gene3D" id="3.40.50.300">
    <property type="entry name" value="P-loop containing nucleotide triphosphate hydrolases"/>
    <property type="match status" value="1"/>
</dbReference>
<dbReference type="SUPFAM" id="SSF52540">
    <property type="entry name" value="P-loop containing nucleoside triphosphate hydrolases"/>
    <property type="match status" value="1"/>
</dbReference>
<dbReference type="PANTHER" id="PTHR22605:SF1">
    <property type="entry name" value="RZ-TYPE DOMAIN-CONTAINING PROTEIN"/>
    <property type="match status" value="1"/>
</dbReference>
<dbReference type="Pfam" id="PF00004">
    <property type="entry name" value="AAA"/>
    <property type="match status" value="1"/>
</dbReference>
<organism evidence="2 3">
    <name type="scientific">Adineta ricciae</name>
    <name type="common">Rotifer</name>
    <dbReference type="NCBI Taxonomy" id="249248"/>
    <lineage>
        <taxon>Eukaryota</taxon>
        <taxon>Metazoa</taxon>
        <taxon>Spiralia</taxon>
        <taxon>Gnathifera</taxon>
        <taxon>Rotifera</taxon>
        <taxon>Eurotatoria</taxon>
        <taxon>Bdelloidea</taxon>
        <taxon>Adinetida</taxon>
        <taxon>Adinetidae</taxon>
        <taxon>Adineta</taxon>
    </lineage>
</organism>
<dbReference type="AlphaFoldDB" id="A0A816HMV6"/>
<evidence type="ECO:0000313" key="3">
    <source>
        <dbReference type="Proteomes" id="UP000663828"/>
    </source>
</evidence>
<sequence>VQSNIPVLIMGETGCGKTALIQFLCEKMLDDDLRVFHIHAGVDLKQIITTVKDYITQAEQCQVKNKRLWIFFDEFNTTSNIGLLKEIMCERTLLGEALPSNMVFLGACNPRRTKTLKIQLNDDAYIGLRKTRYEMQERLWAGVNRRLLYTVVPIPE</sequence>
<dbReference type="PANTHER" id="PTHR22605">
    <property type="entry name" value="RZ-TYPE DOMAIN-CONTAINING PROTEIN"/>
    <property type="match status" value="1"/>
</dbReference>
<reference evidence="2" key="1">
    <citation type="submission" date="2021-02" db="EMBL/GenBank/DDBJ databases">
        <authorList>
            <person name="Nowell W R."/>
        </authorList>
    </citation>
    <scope>NUCLEOTIDE SEQUENCE</scope>
</reference>
<dbReference type="InterPro" id="IPR031248">
    <property type="entry name" value="RNF213"/>
</dbReference>
<dbReference type="InterPro" id="IPR027417">
    <property type="entry name" value="P-loop_NTPase"/>
</dbReference>
<dbReference type="GO" id="GO:0005524">
    <property type="term" value="F:ATP binding"/>
    <property type="evidence" value="ECO:0007669"/>
    <property type="project" value="InterPro"/>
</dbReference>
<keyword evidence="3" id="KW-1185">Reference proteome</keyword>
<dbReference type="GO" id="GO:0016887">
    <property type="term" value="F:ATP hydrolysis activity"/>
    <property type="evidence" value="ECO:0007669"/>
    <property type="project" value="InterPro"/>
</dbReference>
<accession>A0A816HMV6</accession>
<dbReference type="GO" id="GO:0004842">
    <property type="term" value="F:ubiquitin-protein transferase activity"/>
    <property type="evidence" value="ECO:0007669"/>
    <property type="project" value="InterPro"/>
</dbReference>
<name>A0A816HMV6_ADIRI</name>
<feature type="non-terminal residue" evidence="2">
    <location>
        <position position="1"/>
    </location>
</feature>
<proteinExistence type="predicted"/>
<evidence type="ECO:0000259" key="1">
    <source>
        <dbReference type="Pfam" id="PF00004"/>
    </source>
</evidence>
<feature type="non-terminal residue" evidence="2">
    <location>
        <position position="156"/>
    </location>
</feature>
<evidence type="ECO:0000313" key="2">
    <source>
        <dbReference type="EMBL" id="CAF1690455.1"/>
    </source>
</evidence>
<protein>
    <recommendedName>
        <fullName evidence="1">ATPase AAA-type core domain-containing protein</fullName>
    </recommendedName>
</protein>
<comment type="caution">
    <text evidence="2">The sequence shown here is derived from an EMBL/GenBank/DDBJ whole genome shotgun (WGS) entry which is preliminary data.</text>
</comment>
<dbReference type="InterPro" id="IPR003959">
    <property type="entry name" value="ATPase_AAA_core"/>
</dbReference>
<feature type="domain" description="ATPase AAA-type core" evidence="1">
    <location>
        <begin position="7"/>
        <end position="78"/>
    </location>
</feature>
<dbReference type="EMBL" id="CAJNOR010020360">
    <property type="protein sequence ID" value="CAF1690455.1"/>
    <property type="molecule type" value="Genomic_DNA"/>
</dbReference>